<dbReference type="Proteomes" id="UP000215185">
    <property type="component" value="Chromosome 1"/>
</dbReference>
<evidence type="ECO:0000256" key="6">
    <source>
        <dbReference type="HAMAP-Rule" id="MF_00363"/>
    </source>
</evidence>
<dbReference type="EMBL" id="LT906439">
    <property type="protein sequence ID" value="SNU88857.1"/>
    <property type="molecule type" value="Genomic_DNA"/>
</dbReference>
<keyword evidence="6" id="KW-1003">Cell membrane</keyword>
<keyword evidence="8" id="KW-1185">Reference proteome</keyword>
<proteinExistence type="inferred from homology"/>
<dbReference type="GO" id="GO:0005886">
    <property type="term" value="C:plasma membrane"/>
    <property type="evidence" value="ECO:0007669"/>
    <property type="project" value="UniProtKB-SubCell"/>
</dbReference>
<evidence type="ECO:0000256" key="5">
    <source>
        <dbReference type="ARBA" id="ARBA00023136"/>
    </source>
</evidence>
<keyword evidence="4 6" id="KW-1133">Transmembrane helix</keyword>
<evidence type="ECO:0000256" key="4">
    <source>
        <dbReference type="ARBA" id="ARBA00022989"/>
    </source>
</evidence>
<evidence type="ECO:0000313" key="8">
    <source>
        <dbReference type="Proteomes" id="UP000215185"/>
    </source>
</evidence>
<dbReference type="eggNOG" id="COG3763">
    <property type="taxonomic scope" value="Bacteria"/>
</dbReference>
<name>A0A239STX3_9STRE</name>
<evidence type="ECO:0000256" key="1">
    <source>
        <dbReference type="ARBA" id="ARBA00004167"/>
    </source>
</evidence>
<evidence type="ECO:0000256" key="2">
    <source>
        <dbReference type="ARBA" id="ARBA00006694"/>
    </source>
</evidence>
<dbReference type="InterPro" id="IPR005359">
    <property type="entry name" value="UPF0154"/>
</dbReference>
<reference evidence="7 8" key="1">
    <citation type="submission" date="2017-06" db="EMBL/GenBank/DDBJ databases">
        <authorList>
            <consortium name="Pathogen Informatics"/>
        </authorList>
    </citation>
    <scope>NUCLEOTIDE SEQUENCE [LARGE SCALE GENOMIC DNA]</scope>
    <source>
        <strain evidence="7 8">NCTC13788</strain>
    </source>
</reference>
<dbReference type="Pfam" id="PF03672">
    <property type="entry name" value="UPF0154"/>
    <property type="match status" value="1"/>
</dbReference>
<dbReference type="KEGG" id="smen:SAMEA4412692_1251"/>
<dbReference type="STRING" id="1123308.GCA_000380085_01890"/>
<comment type="subcellular location">
    <subcellularLocation>
        <location evidence="6">Cell membrane</location>
        <topology evidence="6">Single-pass membrane protein</topology>
    </subcellularLocation>
    <subcellularLocation>
        <location evidence="1">Membrane</location>
        <topology evidence="1">Single-pass membrane protein</topology>
    </subcellularLocation>
</comment>
<keyword evidence="5 6" id="KW-0472">Membrane</keyword>
<protein>
    <recommendedName>
        <fullName evidence="6">UPF0154 protein SAMEA4412692_01251</fullName>
    </recommendedName>
</protein>
<organism evidence="7 8">
    <name type="scientific">Streptococcus merionis</name>
    <dbReference type="NCBI Taxonomy" id="400065"/>
    <lineage>
        <taxon>Bacteria</taxon>
        <taxon>Bacillati</taxon>
        <taxon>Bacillota</taxon>
        <taxon>Bacilli</taxon>
        <taxon>Lactobacillales</taxon>
        <taxon>Streptococcaceae</taxon>
        <taxon>Streptococcus</taxon>
    </lineage>
</organism>
<accession>A0A239STX3</accession>
<dbReference type="HAMAP" id="MF_00363">
    <property type="entry name" value="UPF0154"/>
    <property type="match status" value="1"/>
</dbReference>
<dbReference type="OrthoDB" id="1769076at2"/>
<dbReference type="RefSeq" id="WP_018374435.1">
    <property type="nucleotide sequence ID" value="NZ_JBCLRV010000005.1"/>
</dbReference>
<gene>
    <name evidence="7" type="ORF">SAMEA4412692_01251</name>
</gene>
<comment type="similarity">
    <text evidence="2 6">Belongs to the UPF0154 family.</text>
</comment>
<sequence>MNIGLAILLIVLALAGGTFLGAFLVRKQIEKDFAENPRLNVDAVRAMMSSMGQKPSEAKVQQVYRQIKASQKEATKKK</sequence>
<evidence type="ECO:0000313" key="7">
    <source>
        <dbReference type="EMBL" id="SNU88857.1"/>
    </source>
</evidence>
<dbReference type="AlphaFoldDB" id="A0A239STX3"/>
<evidence type="ECO:0000256" key="3">
    <source>
        <dbReference type="ARBA" id="ARBA00022692"/>
    </source>
</evidence>
<keyword evidence="3 6" id="KW-0812">Transmembrane</keyword>